<feature type="region of interest" description="Disordered" evidence="1">
    <location>
        <begin position="730"/>
        <end position="749"/>
    </location>
</feature>
<feature type="compositionally biased region" description="Basic and acidic residues" evidence="1">
    <location>
        <begin position="683"/>
        <end position="705"/>
    </location>
</feature>
<gene>
    <name evidence="2" type="ORF">VTL71DRAFT_14125</name>
</gene>
<sequence length="882" mass="100548">MFTSTNIRNPSMVPIGNVTYTLGRKAIPPPCSCTECLGHYRSEQEQRTWIHTYTNVVNSTEADSICRALVVDISQDFEYLQQQMKLRASGISQRWRKKTVKNREALLKAVDPNMYDKKWHEGHIGYESRYGCWLIEARKQQNIHLLPYLSVENLKEDTSRLITLLRLRTTYTPAELAAADNRRLAFGWTTGILETSFNRSAVVMYGSQYGSVVPWVQHEVHRGDSIGFPRGELVLRARRQLLSVLRRVVELLVDGLVEDTKSANPHESSQGIQGIPTVHVDEPFSMTLAFDIQKIEDISLSRQNAATDHLLLLQTDPGYIRRYVELVQISGYSNKLPDKVSIAMMAQDLDFEAWTVRHWVWIRGEVSDLRSMQVQYADQIRNGQYLPEQFSKKLASFETLLLHLLDMQSRHIQCILPYRPGFQRHYNFKHSMHGGVAYTHHSHIDKTDDVIQQSISNAEAFVVDPLHWCIVSLTTDPDSQGVLDKFRLLDFLDQHLSKASAEERGRIDEVLLRKISDLAAFNELLALVRSHRPRAEQTNLEEQRAASNLDAGLAWRMMSKTLAATELNSEGERFNTERSLQEVPLAYAIIGKWLQAFMEQEPLVAKQDSRWMDRDLAQRKALRGLWSNFRREDQTRMKKAGISPRDMADDLKLISYDTDPVFMATLESERKEFLERNSFPRSTPKDTKPRGRTSAKEKKAPENRRIQGIVDPVTAPQSKPLQLRRKVTNAEAQTEWGSTPADTKPVTVTKDKVKTRGTAFEDQDNSTLSSLTDDEAKIPEKVKVKKAAYEVFRSLYAGLANTAPIPWTRFVDAMAKVGFLSSRSGGSAVTFEPCGESRWFGSGSIVIHRPHPDSAIDAIILMEIGKRMKKWFGWDAGLFQLD</sequence>
<feature type="compositionally biased region" description="Polar residues" evidence="1">
    <location>
        <begin position="730"/>
        <end position="741"/>
    </location>
</feature>
<accession>A0ABR4CHK3</accession>
<comment type="caution">
    <text evidence="2">The sequence shown here is derived from an EMBL/GenBank/DDBJ whole genome shotgun (WGS) entry which is preliminary data.</text>
</comment>
<evidence type="ECO:0000313" key="3">
    <source>
        <dbReference type="Proteomes" id="UP001595075"/>
    </source>
</evidence>
<evidence type="ECO:0000256" key="1">
    <source>
        <dbReference type="SAM" id="MobiDB-lite"/>
    </source>
</evidence>
<dbReference type="PANTHER" id="PTHR40788">
    <property type="entry name" value="CLR5 DOMAIN-CONTAINING PROTEIN-RELATED"/>
    <property type="match status" value="1"/>
</dbReference>
<organism evidence="2 3">
    <name type="scientific">Oculimacula yallundae</name>
    <dbReference type="NCBI Taxonomy" id="86028"/>
    <lineage>
        <taxon>Eukaryota</taxon>
        <taxon>Fungi</taxon>
        <taxon>Dikarya</taxon>
        <taxon>Ascomycota</taxon>
        <taxon>Pezizomycotina</taxon>
        <taxon>Leotiomycetes</taxon>
        <taxon>Helotiales</taxon>
        <taxon>Ploettnerulaceae</taxon>
        <taxon>Oculimacula</taxon>
    </lineage>
</organism>
<reference evidence="2 3" key="1">
    <citation type="journal article" date="2024" name="Commun. Biol.">
        <title>Comparative genomic analysis of thermophilic fungi reveals convergent evolutionary adaptations and gene losses.</title>
        <authorList>
            <person name="Steindorff A.S."/>
            <person name="Aguilar-Pontes M.V."/>
            <person name="Robinson A.J."/>
            <person name="Andreopoulos B."/>
            <person name="LaButti K."/>
            <person name="Kuo A."/>
            <person name="Mondo S."/>
            <person name="Riley R."/>
            <person name="Otillar R."/>
            <person name="Haridas S."/>
            <person name="Lipzen A."/>
            <person name="Grimwood J."/>
            <person name="Schmutz J."/>
            <person name="Clum A."/>
            <person name="Reid I.D."/>
            <person name="Moisan M.C."/>
            <person name="Butler G."/>
            <person name="Nguyen T.T.M."/>
            <person name="Dewar K."/>
            <person name="Conant G."/>
            <person name="Drula E."/>
            <person name="Henrissat B."/>
            <person name="Hansel C."/>
            <person name="Singer S."/>
            <person name="Hutchinson M.I."/>
            <person name="de Vries R.P."/>
            <person name="Natvig D.O."/>
            <person name="Powell A.J."/>
            <person name="Tsang A."/>
            <person name="Grigoriev I.V."/>
        </authorList>
    </citation>
    <scope>NUCLEOTIDE SEQUENCE [LARGE SCALE GENOMIC DNA]</scope>
    <source>
        <strain evidence="2 3">CBS 494.80</strain>
    </source>
</reference>
<name>A0ABR4CHK3_9HELO</name>
<keyword evidence="3" id="KW-1185">Reference proteome</keyword>
<dbReference type="PANTHER" id="PTHR40788:SF1">
    <property type="entry name" value="IPA PROTEIN"/>
    <property type="match status" value="1"/>
</dbReference>
<feature type="region of interest" description="Disordered" evidence="1">
    <location>
        <begin position="673"/>
        <end position="724"/>
    </location>
</feature>
<proteinExistence type="predicted"/>
<dbReference type="Proteomes" id="UP001595075">
    <property type="component" value="Unassembled WGS sequence"/>
</dbReference>
<protein>
    <submittedName>
        <fullName evidence="2">Uncharacterized protein</fullName>
    </submittedName>
</protein>
<dbReference type="EMBL" id="JAZHXI010000007">
    <property type="protein sequence ID" value="KAL2069446.1"/>
    <property type="molecule type" value="Genomic_DNA"/>
</dbReference>
<evidence type="ECO:0000313" key="2">
    <source>
        <dbReference type="EMBL" id="KAL2069446.1"/>
    </source>
</evidence>